<reference evidence="1" key="1">
    <citation type="journal article" date="2022" name="ISME J.">
        <title>Identification of active gaseous-alkane degraders at natural gas seeps.</title>
        <authorList>
            <person name="Farhan Ul Haque M."/>
            <person name="Hernandez M."/>
            <person name="Crombie A.T."/>
            <person name="Murrell J.C."/>
        </authorList>
    </citation>
    <scope>NUCLEOTIDE SEQUENCE</scope>
    <source>
        <strain evidence="1">PC2</strain>
    </source>
</reference>
<dbReference type="SUPFAM" id="SSF51126">
    <property type="entry name" value="Pectin lyase-like"/>
    <property type="match status" value="1"/>
</dbReference>
<dbReference type="Gene3D" id="2.160.20.10">
    <property type="entry name" value="Single-stranded right-handed beta-helix, Pectin lyase-like"/>
    <property type="match status" value="1"/>
</dbReference>
<dbReference type="InterPro" id="IPR006626">
    <property type="entry name" value="PbH1"/>
</dbReference>
<dbReference type="EMBL" id="JAIVFP010000001">
    <property type="protein sequence ID" value="MCI4684395.1"/>
    <property type="molecule type" value="Genomic_DNA"/>
</dbReference>
<dbReference type="RefSeq" id="WP_243068291.1">
    <property type="nucleotide sequence ID" value="NZ_JAIVFK010000001.1"/>
</dbReference>
<protein>
    <submittedName>
        <fullName evidence="1">Right-handed parallel beta-helix repeat-containing protein</fullName>
    </submittedName>
</protein>
<name>A0ABS9ZA82_9HYPH</name>
<keyword evidence="2" id="KW-1185">Reference proteome</keyword>
<dbReference type="InterPro" id="IPR011050">
    <property type="entry name" value="Pectin_lyase_fold/virulence"/>
</dbReference>
<evidence type="ECO:0000313" key="1">
    <source>
        <dbReference type="EMBL" id="MCI4684395.1"/>
    </source>
</evidence>
<comment type="caution">
    <text evidence="1">The sequence shown here is derived from an EMBL/GenBank/DDBJ whole genome shotgun (WGS) entry which is preliminary data.</text>
</comment>
<sequence length="282" mass="29082">MRRPIDKSRSWDPALAGLRLSVVAASLASVSVPAQPAAAATARWPDAANTGAPANVALQPSGELVITKPGAVVSGRDIHGAVTIKAPNVTIVDCRITAAGLGVVQIAPGVTGAIVKNSEINGVGSDNAGSNGINGEGTFIGNNIYNVENGVNVTGPSVIRDNYIHDLLASGSPHYDGVQIDGGHDVTISHNTIINPHGQTSAIMIDNYFSPVSNIKVDGNRLVGGGYTVYSDGRFKGGAVSGVSFTNNRMGKGRWGYSAFEKNSPVWRGNVDDRTGANLGSR</sequence>
<proteinExistence type="predicted"/>
<dbReference type="SMART" id="SM00710">
    <property type="entry name" value="PbH1"/>
    <property type="match status" value="6"/>
</dbReference>
<gene>
    <name evidence="1" type="ORF">K2U94_16770</name>
</gene>
<dbReference type="InterPro" id="IPR012334">
    <property type="entry name" value="Pectin_lyas_fold"/>
</dbReference>
<organism evidence="1 2">
    <name type="scientific">Candidatus Rhodoblastus alkanivorans</name>
    <dbReference type="NCBI Taxonomy" id="2954117"/>
    <lineage>
        <taxon>Bacteria</taxon>
        <taxon>Pseudomonadati</taxon>
        <taxon>Pseudomonadota</taxon>
        <taxon>Alphaproteobacteria</taxon>
        <taxon>Hyphomicrobiales</taxon>
        <taxon>Rhodoblastaceae</taxon>
        <taxon>Rhodoblastus</taxon>
    </lineage>
</organism>
<evidence type="ECO:0000313" key="2">
    <source>
        <dbReference type="Proteomes" id="UP001139104"/>
    </source>
</evidence>
<dbReference type="Proteomes" id="UP001139104">
    <property type="component" value="Unassembled WGS sequence"/>
</dbReference>
<accession>A0ABS9ZA82</accession>